<gene>
    <name evidence="2" type="ORF">DdX_11767</name>
</gene>
<dbReference type="AlphaFoldDB" id="A0AAD4R4D4"/>
<dbReference type="Proteomes" id="UP001201812">
    <property type="component" value="Unassembled WGS sequence"/>
</dbReference>
<sequence>MRLFSSILFVYFAFVFDLRHASSSLKNKQVESISLQLCNCDIGSCECRLDIEVSGHHITASANVTVTNPDRLVNLTLCVLDKCTHKIAMNQQPLCNKVDSALEVCVAMKDLELTETEVSGYLQFKGKVALLHFGPVDTDRVTIKFPQKLLLV</sequence>
<comment type="caution">
    <text evidence="2">The sequence shown here is derived from an EMBL/GenBank/DDBJ whole genome shotgun (WGS) entry which is preliminary data.</text>
</comment>
<reference evidence="2" key="1">
    <citation type="submission" date="2022-01" db="EMBL/GenBank/DDBJ databases">
        <title>Genome Sequence Resource for Two Populations of Ditylenchus destructor, the Migratory Endoparasitic Phytonematode.</title>
        <authorList>
            <person name="Zhang H."/>
            <person name="Lin R."/>
            <person name="Xie B."/>
        </authorList>
    </citation>
    <scope>NUCLEOTIDE SEQUENCE</scope>
    <source>
        <strain evidence="2">BazhouSP</strain>
    </source>
</reference>
<feature type="chain" id="PRO_5042006810" description="DUF4773 domain-containing protein" evidence="1">
    <location>
        <begin position="24"/>
        <end position="152"/>
    </location>
</feature>
<dbReference type="EMBL" id="JAKKPZ010000034">
    <property type="protein sequence ID" value="KAI1708688.1"/>
    <property type="molecule type" value="Genomic_DNA"/>
</dbReference>
<evidence type="ECO:0008006" key="4">
    <source>
        <dbReference type="Google" id="ProtNLM"/>
    </source>
</evidence>
<protein>
    <recommendedName>
        <fullName evidence="4">DUF4773 domain-containing protein</fullName>
    </recommendedName>
</protein>
<feature type="signal peptide" evidence="1">
    <location>
        <begin position="1"/>
        <end position="23"/>
    </location>
</feature>
<evidence type="ECO:0000313" key="2">
    <source>
        <dbReference type="EMBL" id="KAI1708688.1"/>
    </source>
</evidence>
<keyword evidence="3" id="KW-1185">Reference proteome</keyword>
<accession>A0AAD4R4D4</accession>
<name>A0AAD4R4D4_9BILA</name>
<evidence type="ECO:0000256" key="1">
    <source>
        <dbReference type="SAM" id="SignalP"/>
    </source>
</evidence>
<proteinExistence type="predicted"/>
<evidence type="ECO:0000313" key="3">
    <source>
        <dbReference type="Proteomes" id="UP001201812"/>
    </source>
</evidence>
<organism evidence="2 3">
    <name type="scientific">Ditylenchus destructor</name>
    <dbReference type="NCBI Taxonomy" id="166010"/>
    <lineage>
        <taxon>Eukaryota</taxon>
        <taxon>Metazoa</taxon>
        <taxon>Ecdysozoa</taxon>
        <taxon>Nematoda</taxon>
        <taxon>Chromadorea</taxon>
        <taxon>Rhabditida</taxon>
        <taxon>Tylenchina</taxon>
        <taxon>Tylenchomorpha</taxon>
        <taxon>Sphaerularioidea</taxon>
        <taxon>Anguinidae</taxon>
        <taxon>Anguininae</taxon>
        <taxon>Ditylenchus</taxon>
    </lineage>
</organism>
<keyword evidence="1" id="KW-0732">Signal</keyword>